<feature type="compositionally biased region" description="Pro residues" evidence="7">
    <location>
        <begin position="526"/>
        <end position="546"/>
    </location>
</feature>
<keyword evidence="11" id="KW-1185">Reference proteome</keyword>
<dbReference type="InterPro" id="IPR051681">
    <property type="entry name" value="Ser/Thr_Kinases-Pseudokinases"/>
</dbReference>
<evidence type="ECO:0000256" key="1">
    <source>
        <dbReference type="ARBA" id="ARBA00022679"/>
    </source>
</evidence>
<dbReference type="GO" id="GO:0005524">
    <property type="term" value="F:ATP binding"/>
    <property type="evidence" value="ECO:0007669"/>
    <property type="project" value="UniProtKB-KW"/>
</dbReference>
<sequence>MDEDNMTRSEEQELSLQKALQQCELVQNMIDISISNLEGLRTKCAASNDLTQKEIRTLESKLVKYFSRQLSCKRKVALQERNAKLEGFPQLLHWFRIVDIRKEVMEEIAPGQLSLEDLLDMTDDQVCATVEKFGANSEECARLNASLSCLRSVHKSGGSLSKQDWTIQWPSTEPGKENSPGCPPEPGPWGRTHPSPKVQPKCGQHHCHSGSPHGPAYTHVDRLTVEGHPGLCPPLESGHRSLPPSPRQRHAAHTPPRTPNIVTTVTPPGTARAPQEQAEAPRDAPALVAEADPPHPGIHGAAPQQIPRVPAGAPRGRGAHPQRFPSTWWIDRSLFRTGGTGGSGSSDIPQLWKGRVKKKNKPLNLKIHNSVGSCENIPAQRSPLLSERSLRSFFVGYPPFLPSTPPVHTDPTFSANTLSVPRWSPQIPRRDLGNSIKHRLKCHNKCTKEAPPCHLLIIHRGARLVRTESVPCDINNPLRKPPRYSDLHVSQTLPKTNKLNKDHIPVPYQPDSSSNPSSTTSSTPSSPAPPLPPSATPPSPLHPSPQCPRQQKQFNLPASHYYKYKQQFIFPDVVPETPTRAPQVVLHPVTSNPILEGNPLLQIEVEPTSENEEGAEEVQESEDDFEEMNLSLLSARNFPRKASQTSIFLQEWDIPFEQLEIGELIGKGRFGQVFHGRWHGEVAIRLIDIERDNEDQLKAFKREVMAYRQTRHENVVLFMGACMSPPHLAIITSVEVVAINAEVMTRDVEVMVTRMEVVAIKVEVMATSIEVMATSVVTMTTSVVTMTTSAEVMATSVVTMTTSVEVMATSVEVMATSVVTMTTSAEVMATSVDNDNDHQCRGDGHQCSDNDHQCRGDDHQCRGDGHQCRDNDHQCRGGGC</sequence>
<evidence type="ECO:0000256" key="3">
    <source>
        <dbReference type="ARBA" id="ARBA00022777"/>
    </source>
</evidence>
<dbReference type="Proteomes" id="UP000269221">
    <property type="component" value="Unassembled WGS sequence"/>
</dbReference>
<comment type="catalytic activity">
    <reaction evidence="5">
        <text>L-threonyl-[protein] + ATP = O-phospho-L-threonyl-[protein] + ADP + H(+)</text>
        <dbReference type="Rhea" id="RHEA:46608"/>
        <dbReference type="Rhea" id="RHEA-COMP:11060"/>
        <dbReference type="Rhea" id="RHEA-COMP:11605"/>
        <dbReference type="ChEBI" id="CHEBI:15378"/>
        <dbReference type="ChEBI" id="CHEBI:30013"/>
        <dbReference type="ChEBI" id="CHEBI:30616"/>
        <dbReference type="ChEBI" id="CHEBI:61977"/>
        <dbReference type="ChEBI" id="CHEBI:456216"/>
        <dbReference type="EC" id="2.7.11.1"/>
    </reaction>
</comment>
<dbReference type="SUPFAM" id="SSF56112">
    <property type="entry name" value="Protein kinase-like (PK-like)"/>
    <property type="match status" value="1"/>
</dbReference>
<dbReference type="InterPro" id="IPR001245">
    <property type="entry name" value="Ser-Thr/Tyr_kinase_cat_dom"/>
</dbReference>
<dbReference type="InterPro" id="IPR046933">
    <property type="entry name" value="SAM_KSR1_N_sf"/>
</dbReference>
<evidence type="ECO:0000313" key="10">
    <source>
        <dbReference type="EMBL" id="RMC06041.1"/>
    </source>
</evidence>
<dbReference type="OrthoDB" id="774951at2759"/>
<name>A0A3M0K0Y7_HIRRU</name>
<reference evidence="10 11" key="1">
    <citation type="submission" date="2018-07" db="EMBL/GenBank/DDBJ databases">
        <title>A high quality draft genome assembly of the barn swallow (H. rustica rustica).</title>
        <authorList>
            <person name="Formenti G."/>
            <person name="Chiara M."/>
            <person name="Poveda L."/>
            <person name="Francoijs K.-J."/>
            <person name="Bonisoli-Alquati A."/>
            <person name="Canova L."/>
            <person name="Gianfranceschi L."/>
            <person name="Horner D.S."/>
            <person name="Saino N."/>
        </authorList>
    </citation>
    <scope>NUCLEOTIDE SEQUENCE [LARGE SCALE GENOMIC DNA]</scope>
    <source>
        <strain evidence="10">Chelidonia</strain>
        <tissue evidence="10">Blood</tissue>
    </source>
</reference>
<feature type="region of interest" description="Disordered" evidence="7">
    <location>
        <begin position="156"/>
        <end position="281"/>
    </location>
</feature>
<keyword evidence="1" id="KW-0808">Transferase</keyword>
<evidence type="ECO:0000259" key="8">
    <source>
        <dbReference type="Pfam" id="PF07714"/>
    </source>
</evidence>
<evidence type="ECO:0000256" key="5">
    <source>
        <dbReference type="ARBA" id="ARBA00047899"/>
    </source>
</evidence>
<dbReference type="GO" id="GO:0004674">
    <property type="term" value="F:protein serine/threonine kinase activity"/>
    <property type="evidence" value="ECO:0007669"/>
    <property type="project" value="UniProtKB-EC"/>
</dbReference>
<evidence type="ECO:0000256" key="7">
    <source>
        <dbReference type="SAM" id="MobiDB-lite"/>
    </source>
</evidence>
<gene>
    <name evidence="10" type="ORF">DUI87_17586</name>
</gene>
<comment type="caution">
    <text evidence="10">The sequence shown here is derived from an EMBL/GenBank/DDBJ whole genome shotgun (WGS) entry which is preliminary data.</text>
</comment>
<dbReference type="EMBL" id="QRBI01000121">
    <property type="protein sequence ID" value="RMC06041.1"/>
    <property type="molecule type" value="Genomic_DNA"/>
</dbReference>
<dbReference type="Gene3D" id="6.10.140.1120">
    <property type="match status" value="1"/>
</dbReference>
<feature type="compositionally biased region" description="Polar residues" evidence="7">
    <location>
        <begin position="158"/>
        <end position="171"/>
    </location>
</feature>
<evidence type="ECO:0000259" key="9">
    <source>
        <dbReference type="Pfam" id="PF20406"/>
    </source>
</evidence>
<feature type="compositionally biased region" description="Low complexity" evidence="7">
    <location>
        <begin position="512"/>
        <end position="525"/>
    </location>
</feature>
<keyword evidence="3" id="KW-0418">Kinase</keyword>
<dbReference type="Pfam" id="PF07714">
    <property type="entry name" value="PK_Tyr_Ser-Thr"/>
    <property type="match status" value="1"/>
</dbReference>
<keyword evidence="2" id="KW-0547">Nucleotide-binding</keyword>
<dbReference type="PANTHER" id="PTHR44329">
    <property type="entry name" value="SERINE/THREONINE-PROTEIN KINASE TNNI3K-RELATED"/>
    <property type="match status" value="1"/>
</dbReference>
<feature type="domain" description="Serine-threonine/tyrosine-protein kinase catalytic" evidence="8">
    <location>
        <begin position="659"/>
        <end position="733"/>
    </location>
</feature>
<organism evidence="10 11">
    <name type="scientific">Hirundo rustica rustica</name>
    <dbReference type="NCBI Taxonomy" id="333673"/>
    <lineage>
        <taxon>Eukaryota</taxon>
        <taxon>Metazoa</taxon>
        <taxon>Chordata</taxon>
        <taxon>Craniata</taxon>
        <taxon>Vertebrata</taxon>
        <taxon>Euteleostomi</taxon>
        <taxon>Archelosauria</taxon>
        <taxon>Archosauria</taxon>
        <taxon>Dinosauria</taxon>
        <taxon>Saurischia</taxon>
        <taxon>Theropoda</taxon>
        <taxon>Coelurosauria</taxon>
        <taxon>Aves</taxon>
        <taxon>Neognathae</taxon>
        <taxon>Neoaves</taxon>
        <taxon>Telluraves</taxon>
        <taxon>Australaves</taxon>
        <taxon>Passeriformes</taxon>
        <taxon>Sylvioidea</taxon>
        <taxon>Hirundinidae</taxon>
        <taxon>Hirundo</taxon>
    </lineage>
</organism>
<dbReference type="FunFam" id="1.10.150.50:FF:000031">
    <property type="entry name" value="Kinase suppressor of Ras 2"/>
    <property type="match status" value="1"/>
</dbReference>
<feature type="region of interest" description="Disordered" evidence="7">
    <location>
        <begin position="493"/>
        <end position="551"/>
    </location>
</feature>
<dbReference type="PANTHER" id="PTHR44329:SF253">
    <property type="entry name" value="KINASE SUPPRESSOR OF RAS 2"/>
    <property type="match status" value="1"/>
</dbReference>
<feature type="domain" description="Kinase suppressor RAS 1 N-terminal helical hairpin" evidence="9">
    <location>
        <begin position="23"/>
        <end position="75"/>
    </location>
</feature>
<evidence type="ECO:0000313" key="11">
    <source>
        <dbReference type="Proteomes" id="UP000269221"/>
    </source>
</evidence>
<dbReference type="Gene3D" id="3.30.200.20">
    <property type="entry name" value="Phosphorylase Kinase, domain 1"/>
    <property type="match status" value="1"/>
</dbReference>
<dbReference type="InterPro" id="IPR046861">
    <property type="entry name" value="SAM_KSR1_N"/>
</dbReference>
<dbReference type="AlphaFoldDB" id="A0A3M0K0Y7"/>
<proteinExistence type="predicted"/>
<protein>
    <submittedName>
        <fullName evidence="10">Uncharacterized protein</fullName>
    </submittedName>
</protein>
<dbReference type="STRING" id="333673.A0A3M0K0Y7"/>
<evidence type="ECO:0000256" key="6">
    <source>
        <dbReference type="ARBA" id="ARBA00048679"/>
    </source>
</evidence>
<evidence type="ECO:0000256" key="4">
    <source>
        <dbReference type="ARBA" id="ARBA00022840"/>
    </source>
</evidence>
<comment type="catalytic activity">
    <reaction evidence="6">
        <text>L-seryl-[protein] + ATP = O-phospho-L-seryl-[protein] + ADP + H(+)</text>
        <dbReference type="Rhea" id="RHEA:17989"/>
        <dbReference type="Rhea" id="RHEA-COMP:9863"/>
        <dbReference type="Rhea" id="RHEA-COMP:11604"/>
        <dbReference type="ChEBI" id="CHEBI:15378"/>
        <dbReference type="ChEBI" id="CHEBI:29999"/>
        <dbReference type="ChEBI" id="CHEBI:30616"/>
        <dbReference type="ChEBI" id="CHEBI:83421"/>
        <dbReference type="ChEBI" id="CHEBI:456216"/>
        <dbReference type="EC" id="2.7.11.1"/>
    </reaction>
</comment>
<dbReference type="Gene3D" id="1.10.150.50">
    <property type="entry name" value="Transcription Factor, Ets-1"/>
    <property type="match status" value="1"/>
</dbReference>
<keyword evidence="4" id="KW-0067">ATP-binding</keyword>
<accession>A0A3M0K0Y7</accession>
<dbReference type="Pfam" id="PF20406">
    <property type="entry name" value="SAM_KSR1_N"/>
    <property type="match status" value="1"/>
</dbReference>
<dbReference type="InterPro" id="IPR013761">
    <property type="entry name" value="SAM/pointed_sf"/>
</dbReference>
<dbReference type="FunFam" id="3.30.200.20:FF:000034">
    <property type="entry name" value="Kinase suppressor of Ras 1"/>
    <property type="match status" value="1"/>
</dbReference>
<evidence type="ECO:0000256" key="2">
    <source>
        <dbReference type="ARBA" id="ARBA00022741"/>
    </source>
</evidence>
<dbReference type="InterPro" id="IPR011009">
    <property type="entry name" value="Kinase-like_dom_sf"/>
</dbReference>